<gene>
    <name evidence="1" type="ORF">HJG54_04360</name>
</gene>
<organism evidence="1">
    <name type="scientific">Leptolyngbya sp. NK1-12</name>
    <dbReference type="NCBI Taxonomy" id="2547451"/>
    <lineage>
        <taxon>Bacteria</taxon>
        <taxon>Bacillati</taxon>
        <taxon>Cyanobacteriota</taxon>
        <taxon>Cyanophyceae</taxon>
        <taxon>Leptolyngbyales</taxon>
        <taxon>Leptolyngbyaceae</taxon>
        <taxon>Leptolyngbya group</taxon>
        <taxon>Leptolyngbya</taxon>
    </lineage>
</organism>
<dbReference type="EMBL" id="CP053586">
    <property type="protein sequence ID" value="WNZ22171.1"/>
    <property type="molecule type" value="Genomic_DNA"/>
</dbReference>
<evidence type="ECO:0000313" key="1">
    <source>
        <dbReference type="EMBL" id="WNZ22171.1"/>
    </source>
</evidence>
<dbReference type="RefSeq" id="WP_316433565.1">
    <property type="nucleotide sequence ID" value="NZ_CP053586.1"/>
</dbReference>
<proteinExistence type="predicted"/>
<accession>A0AA97AGX4</accession>
<reference evidence="1" key="1">
    <citation type="submission" date="2020-05" db="EMBL/GenBank/DDBJ databases">
        <authorList>
            <person name="Zhu T."/>
            <person name="Keshari N."/>
            <person name="Lu X."/>
        </authorList>
    </citation>
    <scope>NUCLEOTIDE SEQUENCE</scope>
    <source>
        <strain evidence="1">NK1-12</strain>
    </source>
</reference>
<dbReference type="AlphaFoldDB" id="A0AA97AGX4"/>
<name>A0AA97AGX4_9CYAN</name>
<protein>
    <submittedName>
        <fullName evidence="1">Uncharacterized protein</fullName>
    </submittedName>
</protein>
<sequence>MKSNEVSSFPQAIAVLEDITEASSAIIGRNRIIFPGISLKIHMLATVCPECALRSIILCSNTVKLVNITAD</sequence>